<dbReference type="AlphaFoldDB" id="A0A399FUK0"/>
<dbReference type="Gene3D" id="3.30.70.20">
    <property type="match status" value="1"/>
</dbReference>
<gene>
    <name evidence="6" type="ORF">B9J77_05125</name>
</gene>
<organism evidence="6 7">
    <name type="scientific">candidate division NPL-UPA2 bacterium Unc8</name>
    <dbReference type="NCBI Taxonomy" id="1980939"/>
    <lineage>
        <taxon>Bacteria</taxon>
    </lineage>
</organism>
<keyword evidence="1" id="KW-0004">4Fe-4S</keyword>
<dbReference type="GO" id="GO:0046872">
    <property type="term" value="F:metal ion binding"/>
    <property type="evidence" value="ECO:0007669"/>
    <property type="project" value="UniProtKB-KW"/>
</dbReference>
<evidence type="ECO:0000313" key="7">
    <source>
        <dbReference type="Proteomes" id="UP000266287"/>
    </source>
</evidence>
<feature type="domain" description="4Fe-4S ferredoxin-type" evidence="5">
    <location>
        <begin position="76"/>
        <end position="105"/>
    </location>
</feature>
<keyword evidence="4" id="KW-0411">Iron-sulfur</keyword>
<evidence type="ECO:0000256" key="3">
    <source>
        <dbReference type="ARBA" id="ARBA00023004"/>
    </source>
</evidence>
<evidence type="ECO:0000313" key="6">
    <source>
        <dbReference type="EMBL" id="RIH99566.1"/>
    </source>
</evidence>
<dbReference type="SUPFAM" id="SSF54862">
    <property type="entry name" value="4Fe-4S ferredoxins"/>
    <property type="match status" value="1"/>
</dbReference>
<dbReference type="PANTHER" id="PTHR43687">
    <property type="entry name" value="ADENYLYLSULFATE REDUCTASE, BETA SUBUNIT"/>
    <property type="match status" value="1"/>
</dbReference>
<protein>
    <submittedName>
        <fullName evidence="6">4Fe-4S dicluster domain-containing protein</fullName>
    </submittedName>
</protein>
<dbReference type="Pfam" id="PF09383">
    <property type="entry name" value="NIL"/>
    <property type="match status" value="1"/>
</dbReference>
<dbReference type="InterPro" id="IPR017896">
    <property type="entry name" value="4Fe4S_Fe-S-bd"/>
</dbReference>
<dbReference type="PROSITE" id="PS00198">
    <property type="entry name" value="4FE4S_FER_1"/>
    <property type="match status" value="2"/>
</dbReference>
<feature type="domain" description="4Fe-4S ferredoxin-type" evidence="5">
    <location>
        <begin position="107"/>
        <end position="135"/>
    </location>
</feature>
<dbReference type="SUPFAM" id="SSF55021">
    <property type="entry name" value="ACT-like"/>
    <property type="match status" value="1"/>
</dbReference>
<dbReference type="InterPro" id="IPR050572">
    <property type="entry name" value="Fe-S_Ferredoxin"/>
</dbReference>
<keyword evidence="3" id="KW-0408">Iron</keyword>
<keyword evidence="2" id="KW-0479">Metal-binding</keyword>
<dbReference type="SMART" id="SM00930">
    <property type="entry name" value="NIL"/>
    <property type="match status" value="1"/>
</dbReference>
<sequence length="135" mass="15355">MISERIVLRFPHRLVEQPIVYNLVREHNLEFNILKAYVTPREEGLLVLELKGQDDDYNKGMNYLTRIGVAVQPLSQDVIRNDARCTHCGACVTICPTGALVLDSITRKVHFYDNKCIACELCVPACPPRAMEVHF</sequence>
<dbReference type="Gene3D" id="3.30.70.260">
    <property type="match status" value="1"/>
</dbReference>
<dbReference type="PANTHER" id="PTHR43687:SF1">
    <property type="entry name" value="FERREDOXIN III"/>
    <property type="match status" value="1"/>
</dbReference>
<comment type="caution">
    <text evidence="6">The sequence shown here is derived from an EMBL/GenBank/DDBJ whole genome shotgun (WGS) entry which is preliminary data.</text>
</comment>
<evidence type="ECO:0000256" key="2">
    <source>
        <dbReference type="ARBA" id="ARBA00022723"/>
    </source>
</evidence>
<evidence type="ECO:0000256" key="4">
    <source>
        <dbReference type="ARBA" id="ARBA00023014"/>
    </source>
</evidence>
<dbReference type="Proteomes" id="UP000266287">
    <property type="component" value="Unassembled WGS sequence"/>
</dbReference>
<evidence type="ECO:0000259" key="5">
    <source>
        <dbReference type="PROSITE" id="PS51379"/>
    </source>
</evidence>
<dbReference type="Pfam" id="PF12838">
    <property type="entry name" value="Fer4_7"/>
    <property type="match status" value="1"/>
</dbReference>
<name>A0A399FUK0_UNCN2</name>
<evidence type="ECO:0000256" key="1">
    <source>
        <dbReference type="ARBA" id="ARBA00022485"/>
    </source>
</evidence>
<dbReference type="PROSITE" id="PS51379">
    <property type="entry name" value="4FE4S_FER_2"/>
    <property type="match status" value="2"/>
</dbReference>
<dbReference type="InterPro" id="IPR045865">
    <property type="entry name" value="ACT-like_dom_sf"/>
</dbReference>
<dbReference type="InterPro" id="IPR017900">
    <property type="entry name" value="4Fe4S_Fe_S_CS"/>
</dbReference>
<dbReference type="EMBL" id="NDHY01000019">
    <property type="protein sequence ID" value="RIH99566.1"/>
    <property type="molecule type" value="Genomic_DNA"/>
</dbReference>
<dbReference type="InterPro" id="IPR018449">
    <property type="entry name" value="NIL_domain"/>
</dbReference>
<accession>A0A399FUK0</accession>
<proteinExistence type="predicted"/>
<dbReference type="GO" id="GO:0051539">
    <property type="term" value="F:4 iron, 4 sulfur cluster binding"/>
    <property type="evidence" value="ECO:0007669"/>
    <property type="project" value="UniProtKB-KW"/>
</dbReference>
<reference evidence="6 7" key="1">
    <citation type="submission" date="2018-08" db="EMBL/GenBank/DDBJ databases">
        <title>Draft genome of candidate division NPL-UPA2 bacterium Unc8 that adapted to ultra-basic serpentinizing groundwater.</title>
        <authorList>
            <person name="Ishii S."/>
            <person name="Suzuki S."/>
            <person name="Nealson K.H."/>
        </authorList>
    </citation>
    <scope>NUCLEOTIDE SEQUENCE [LARGE SCALE GENOMIC DNA]</scope>
    <source>
        <strain evidence="6">Unc8</strain>
    </source>
</reference>